<feature type="region of interest" description="Disordered" evidence="1">
    <location>
        <begin position="76"/>
        <end position="104"/>
    </location>
</feature>
<sequence>MRRSESRLEEDSPVGAFLRDGVYAAGAAISRNPVLVGGTTAFLVTLFYVSANALWYQPQPHASAFFITREMPNYVAPQPETDPFQDEEEEHSAAPPPAAAPRLPADPTVQQVQDILGDLNLYTGSVDGIAGPQTKKAIADYQKLVGLDPSGEIDQSLLDELMARRAPQKTDDTLPPRPAPRPARVEAVAAVAAQEPREDVLKIQAGLKAFGHDGIELDGKLGMKTKTAIREFQSLFGLPVTGEPDEKLLAKMRQIGLTN</sequence>
<dbReference type="AlphaFoldDB" id="A0A1X7NZ58"/>
<feature type="domain" description="Peptidoglycan binding-like" evidence="3">
    <location>
        <begin position="197"/>
        <end position="252"/>
    </location>
</feature>
<evidence type="ECO:0000313" key="4">
    <source>
        <dbReference type="EMBL" id="SMH42668.1"/>
    </source>
</evidence>
<reference evidence="5" key="1">
    <citation type="submission" date="2017-04" db="EMBL/GenBank/DDBJ databases">
        <authorList>
            <person name="Varghese N."/>
            <person name="Submissions S."/>
        </authorList>
    </citation>
    <scope>NUCLEOTIDE SEQUENCE [LARGE SCALE GENOMIC DNA]</scope>
    <source>
        <strain evidence="5">B5P</strain>
    </source>
</reference>
<evidence type="ECO:0000256" key="2">
    <source>
        <dbReference type="SAM" id="Phobius"/>
    </source>
</evidence>
<evidence type="ECO:0000256" key="1">
    <source>
        <dbReference type="SAM" id="MobiDB-lite"/>
    </source>
</evidence>
<dbReference type="InterPro" id="IPR002477">
    <property type="entry name" value="Peptidoglycan-bd-like"/>
</dbReference>
<evidence type="ECO:0000259" key="3">
    <source>
        <dbReference type="Pfam" id="PF01471"/>
    </source>
</evidence>
<dbReference type="Proteomes" id="UP000193083">
    <property type="component" value="Unassembled WGS sequence"/>
</dbReference>
<keyword evidence="4" id="KW-0378">Hydrolase</keyword>
<evidence type="ECO:0000313" key="5">
    <source>
        <dbReference type="Proteomes" id="UP000193083"/>
    </source>
</evidence>
<dbReference type="Gene3D" id="1.10.101.10">
    <property type="entry name" value="PGBD-like superfamily/PGBD"/>
    <property type="match status" value="2"/>
</dbReference>
<dbReference type="InterPro" id="IPR036366">
    <property type="entry name" value="PGBDSf"/>
</dbReference>
<dbReference type="GO" id="GO:0016787">
    <property type="term" value="F:hydrolase activity"/>
    <property type="evidence" value="ECO:0007669"/>
    <property type="project" value="UniProtKB-KW"/>
</dbReference>
<dbReference type="Pfam" id="PF01471">
    <property type="entry name" value="PG_binding_1"/>
    <property type="match status" value="2"/>
</dbReference>
<keyword evidence="2" id="KW-1133">Transmembrane helix</keyword>
<feature type="domain" description="Peptidoglycan binding-like" evidence="3">
    <location>
        <begin position="107"/>
        <end position="160"/>
    </location>
</feature>
<dbReference type="RefSeq" id="WP_244561740.1">
    <property type="nucleotide sequence ID" value="NZ_FXBL01000004.1"/>
</dbReference>
<keyword evidence="5" id="KW-1185">Reference proteome</keyword>
<dbReference type="InterPro" id="IPR036365">
    <property type="entry name" value="PGBD-like_sf"/>
</dbReference>
<accession>A0A1X7NZ58</accession>
<keyword evidence="2" id="KW-0472">Membrane</keyword>
<keyword evidence="2" id="KW-0812">Transmembrane</keyword>
<gene>
    <name evidence="4" type="ORF">SAMN02982922_2774</name>
</gene>
<protein>
    <submittedName>
        <fullName evidence="4">Peptidoglycan-binding (PGRP) domain of peptidoglycan hydrolases-containing protein</fullName>
    </submittedName>
</protein>
<dbReference type="EMBL" id="FXBL01000004">
    <property type="protein sequence ID" value="SMH42668.1"/>
    <property type="molecule type" value="Genomic_DNA"/>
</dbReference>
<feature type="transmembrane region" description="Helical" evidence="2">
    <location>
        <begin position="34"/>
        <end position="56"/>
    </location>
</feature>
<name>A0A1X7NZ58_9HYPH</name>
<organism evidence="4 5">
    <name type="scientific">Mesorhizobium australicum</name>
    <dbReference type="NCBI Taxonomy" id="536018"/>
    <lineage>
        <taxon>Bacteria</taxon>
        <taxon>Pseudomonadati</taxon>
        <taxon>Pseudomonadota</taxon>
        <taxon>Alphaproteobacteria</taxon>
        <taxon>Hyphomicrobiales</taxon>
        <taxon>Phyllobacteriaceae</taxon>
        <taxon>Mesorhizobium</taxon>
    </lineage>
</organism>
<dbReference type="SUPFAM" id="SSF47090">
    <property type="entry name" value="PGBD-like"/>
    <property type="match status" value="2"/>
</dbReference>
<proteinExistence type="predicted"/>